<dbReference type="InterPro" id="IPR018490">
    <property type="entry name" value="cNMP-bd_dom_sf"/>
</dbReference>
<dbReference type="GO" id="GO:0005829">
    <property type="term" value="C:cytosol"/>
    <property type="evidence" value="ECO:0007669"/>
    <property type="project" value="TreeGrafter"/>
</dbReference>
<keyword evidence="3" id="KW-1185">Reference proteome</keyword>
<dbReference type="RefSeq" id="WP_271435842.1">
    <property type="nucleotide sequence ID" value="NZ_CP073355.1"/>
</dbReference>
<dbReference type="PANTHER" id="PTHR24567">
    <property type="entry name" value="CRP FAMILY TRANSCRIPTIONAL REGULATORY PROTEIN"/>
    <property type="match status" value="1"/>
</dbReference>
<dbReference type="AlphaFoldDB" id="A0AAX3BEN6"/>
<sequence>MADVFQTILLKKGVIPLVEGQPPQDSFYIIKQGSVKQTNSFMSHIAQENKTLGVGDFFGVVDCMARRPNLYTIEALEDTTLIQIRRDQFDILIQQNTPIAMKILRFFSQKLRLYDGILTLISGQKQIFEDPVHLYDLAYFYENKMRNYKAAIYGYVRYCQQCPSGTKIAQAKEAILRLYKQHGKQLEFHEPDVKDFYVTFEDKDIIFLENEIGNNLYIIQNGEVKIIKVVNNQEILLNVLKTGDIFGEMAILENKPRNATAVASGRVLLMSISKENFGTLVEKHPQIATKIITLLSDRIWFLQRHIFNMMITDYETRLYDALYIQALKSRVDIVPKLRYTFSLTFEDLLKFTALNNPEGYRILQNILSNKTLFDLDNQKIVCKDVSQLQRPRNLLLRYLDRDLQYKLGSVFSEKSGA</sequence>
<reference evidence="2" key="1">
    <citation type="submission" date="2021-04" db="EMBL/GenBank/DDBJ databases">
        <authorList>
            <person name="Postec A."/>
        </authorList>
    </citation>
    <scope>NUCLEOTIDE SEQUENCE</scope>
    <source>
        <strain evidence="2">F1F22</strain>
    </source>
</reference>
<accession>A0AAX3BEN6</accession>
<dbReference type="InterPro" id="IPR000595">
    <property type="entry name" value="cNMP-bd_dom"/>
</dbReference>
<reference evidence="2" key="2">
    <citation type="submission" date="2022-06" db="EMBL/GenBank/DDBJ databases">
        <title>Thermospira aquatica gen. nov., sp. nov.</title>
        <authorList>
            <person name="Ben Ali Gam Z."/>
            <person name="Labat M."/>
        </authorList>
    </citation>
    <scope>NUCLEOTIDE SEQUENCE</scope>
    <source>
        <strain evidence="2">F1F22</strain>
    </source>
</reference>
<dbReference type="PANTHER" id="PTHR24567:SF74">
    <property type="entry name" value="HTH-TYPE TRANSCRIPTIONAL REGULATOR ARCR"/>
    <property type="match status" value="1"/>
</dbReference>
<dbReference type="SUPFAM" id="SSF51206">
    <property type="entry name" value="cAMP-binding domain-like"/>
    <property type="match status" value="2"/>
</dbReference>
<evidence type="ECO:0000313" key="3">
    <source>
        <dbReference type="Proteomes" id="UP001056539"/>
    </source>
</evidence>
<dbReference type="InterPro" id="IPR050397">
    <property type="entry name" value="Env_Response_Regulators"/>
</dbReference>
<dbReference type="SMART" id="SM00100">
    <property type="entry name" value="cNMP"/>
    <property type="match status" value="2"/>
</dbReference>
<organism evidence="2 3">
    <name type="scientific">Thermospira aquatica</name>
    <dbReference type="NCBI Taxonomy" id="2828656"/>
    <lineage>
        <taxon>Bacteria</taxon>
        <taxon>Pseudomonadati</taxon>
        <taxon>Spirochaetota</taxon>
        <taxon>Spirochaetia</taxon>
        <taxon>Brevinematales</taxon>
        <taxon>Thermospiraceae</taxon>
        <taxon>Thermospira</taxon>
    </lineage>
</organism>
<dbReference type="Pfam" id="PF00027">
    <property type="entry name" value="cNMP_binding"/>
    <property type="match status" value="2"/>
</dbReference>
<dbReference type="GO" id="GO:0003700">
    <property type="term" value="F:DNA-binding transcription factor activity"/>
    <property type="evidence" value="ECO:0007669"/>
    <property type="project" value="TreeGrafter"/>
</dbReference>
<evidence type="ECO:0000259" key="1">
    <source>
        <dbReference type="PROSITE" id="PS50042"/>
    </source>
</evidence>
<feature type="domain" description="Cyclic nucleotide-binding" evidence="1">
    <location>
        <begin position="25"/>
        <end position="110"/>
    </location>
</feature>
<dbReference type="Proteomes" id="UP001056539">
    <property type="component" value="Chromosome"/>
</dbReference>
<feature type="domain" description="Cyclic nucleotide-binding" evidence="1">
    <location>
        <begin position="198"/>
        <end position="298"/>
    </location>
</feature>
<evidence type="ECO:0000313" key="2">
    <source>
        <dbReference type="EMBL" id="URA10715.1"/>
    </source>
</evidence>
<dbReference type="PROSITE" id="PS50042">
    <property type="entry name" value="CNMP_BINDING_3"/>
    <property type="match status" value="2"/>
</dbReference>
<dbReference type="EMBL" id="CP073355">
    <property type="protein sequence ID" value="URA10715.1"/>
    <property type="molecule type" value="Genomic_DNA"/>
</dbReference>
<gene>
    <name evidence="2" type="ORF">KDW03_02615</name>
</gene>
<dbReference type="InterPro" id="IPR014710">
    <property type="entry name" value="RmlC-like_jellyroll"/>
</dbReference>
<proteinExistence type="predicted"/>
<name>A0AAX3BEN6_9SPIR</name>
<dbReference type="KEGG" id="taqu:KDW03_02615"/>
<protein>
    <submittedName>
        <fullName evidence="2">Cyclic nucleotide-binding domain-containing protein</fullName>
    </submittedName>
</protein>
<dbReference type="CDD" id="cd00038">
    <property type="entry name" value="CAP_ED"/>
    <property type="match status" value="2"/>
</dbReference>
<dbReference type="Gene3D" id="2.60.120.10">
    <property type="entry name" value="Jelly Rolls"/>
    <property type="match status" value="2"/>
</dbReference>